<evidence type="ECO:0000313" key="2">
    <source>
        <dbReference type="EMBL" id="GFZ11171.1"/>
    </source>
</evidence>
<keyword evidence="3" id="KW-1185">Reference proteome</keyword>
<sequence>MAMPKPRSGRSASLRESDESRLIESDKIEGAGSWDALEWTKIEPVSRSVPEGVLEFLLEAEKVIVEL</sequence>
<evidence type="ECO:0000256" key="1">
    <source>
        <dbReference type="SAM" id="MobiDB-lite"/>
    </source>
</evidence>
<reference evidence="2 3" key="1">
    <citation type="submission" date="2019-07" db="EMBL/GenBank/DDBJ databases">
        <title>De Novo Assembly of kiwifruit Actinidia rufa.</title>
        <authorList>
            <person name="Sugita-Konishi S."/>
            <person name="Sato K."/>
            <person name="Mori E."/>
            <person name="Abe Y."/>
            <person name="Kisaki G."/>
            <person name="Hamano K."/>
            <person name="Suezawa K."/>
            <person name="Otani M."/>
            <person name="Fukuda T."/>
            <person name="Manabe T."/>
            <person name="Gomi K."/>
            <person name="Tabuchi M."/>
            <person name="Akimitsu K."/>
            <person name="Kataoka I."/>
        </authorList>
    </citation>
    <scope>NUCLEOTIDE SEQUENCE [LARGE SCALE GENOMIC DNA]</scope>
    <source>
        <strain evidence="3">cv. Fuchu</strain>
    </source>
</reference>
<accession>A0A7J0GKA2</accession>
<evidence type="ECO:0000313" key="3">
    <source>
        <dbReference type="Proteomes" id="UP000585474"/>
    </source>
</evidence>
<feature type="compositionally biased region" description="Basic and acidic residues" evidence="1">
    <location>
        <begin position="13"/>
        <end position="22"/>
    </location>
</feature>
<feature type="region of interest" description="Disordered" evidence="1">
    <location>
        <begin position="1"/>
        <end position="22"/>
    </location>
</feature>
<protein>
    <submittedName>
        <fullName evidence="2">Uncharacterized protein</fullName>
    </submittedName>
</protein>
<name>A0A7J0GKA2_9ERIC</name>
<organism evidence="2 3">
    <name type="scientific">Actinidia rufa</name>
    <dbReference type="NCBI Taxonomy" id="165716"/>
    <lineage>
        <taxon>Eukaryota</taxon>
        <taxon>Viridiplantae</taxon>
        <taxon>Streptophyta</taxon>
        <taxon>Embryophyta</taxon>
        <taxon>Tracheophyta</taxon>
        <taxon>Spermatophyta</taxon>
        <taxon>Magnoliopsida</taxon>
        <taxon>eudicotyledons</taxon>
        <taxon>Gunneridae</taxon>
        <taxon>Pentapetalae</taxon>
        <taxon>asterids</taxon>
        <taxon>Ericales</taxon>
        <taxon>Actinidiaceae</taxon>
        <taxon>Actinidia</taxon>
    </lineage>
</organism>
<dbReference type="AlphaFoldDB" id="A0A7J0GKA2"/>
<dbReference type="Proteomes" id="UP000585474">
    <property type="component" value="Unassembled WGS sequence"/>
</dbReference>
<dbReference type="EMBL" id="BJWL01000022">
    <property type="protein sequence ID" value="GFZ11171.1"/>
    <property type="molecule type" value="Genomic_DNA"/>
</dbReference>
<gene>
    <name evidence="2" type="ORF">Acr_22g0005690</name>
</gene>
<proteinExistence type="predicted"/>
<dbReference type="OrthoDB" id="1717686at2759"/>
<comment type="caution">
    <text evidence="2">The sequence shown here is derived from an EMBL/GenBank/DDBJ whole genome shotgun (WGS) entry which is preliminary data.</text>
</comment>